<evidence type="ECO:0000313" key="1">
    <source>
        <dbReference type="EMBL" id="APX13297.1"/>
    </source>
</evidence>
<gene>
    <name evidence="1" type="ORF">BWR18_17625</name>
</gene>
<dbReference type="RefSeq" id="WP_076629731.1">
    <property type="nucleotide sequence ID" value="NZ_CP019312.1"/>
</dbReference>
<protein>
    <recommendedName>
        <fullName evidence="3">Flagellar biosynthesis protein</fullName>
    </recommendedName>
</protein>
<proteinExistence type="predicted"/>
<dbReference type="OrthoDB" id="7870971at2"/>
<dbReference type="EMBL" id="CP019312">
    <property type="protein sequence ID" value="APX13297.1"/>
    <property type="molecule type" value="Genomic_DNA"/>
</dbReference>
<evidence type="ECO:0008006" key="3">
    <source>
        <dbReference type="Google" id="ProtNLM"/>
    </source>
</evidence>
<dbReference type="STRING" id="299262.BWR18_17625"/>
<name>A0A1P8MYY2_9RHOB</name>
<organism evidence="1 2">
    <name type="scientific">Tateyamaria omphalii</name>
    <dbReference type="NCBI Taxonomy" id="299262"/>
    <lineage>
        <taxon>Bacteria</taxon>
        <taxon>Pseudomonadati</taxon>
        <taxon>Pseudomonadota</taxon>
        <taxon>Alphaproteobacteria</taxon>
        <taxon>Rhodobacterales</taxon>
        <taxon>Roseobacteraceae</taxon>
        <taxon>Tateyamaria</taxon>
    </lineage>
</organism>
<accession>A0A1P8MYY2</accession>
<dbReference type="Proteomes" id="UP000186336">
    <property type="component" value="Chromosome"/>
</dbReference>
<dbReference type="AlphaFoldDB" id="A0A1P8MYY2"/>
<sequence>MSAAHLFEDFGEEKPKLADAASLPIEVVEDQKLEAFENGYQAGWEDAVAAQSETQSFVSSGLASSLQDASFEYHELRAGMTATVETIIKSVTDIILPRVAHSSLGAHVREKAQDMVRASLDKRVEIAVAPENEAAVRSVLNDDIPEPFLLVSDNLLAPSQVVLRTEQTEAELDLDRTVAEISAAVTSFFEAQTFEVNDG</sequence>
<keyword evidence="2" id="KW-1185">Reference proteome</keyword>
<evidence type="ECO:0000313" key="2">
    <source>
        <dbReference type="Proteomes" id="UP000186336"/>
    </source>
</evidence>
<dbReference type="KEGG" id="tom:BWR18_17625"/>
<reference evidence="1 2" key="1">
    <citation type="submission" date="2017-01" db="EMBL/GenBank/DDBJ databases">
        <title>Complete genome of Tateyamaria omphalii DOK1-4 isolated from seawater in Dokdo.</title>
        <authorList>
            <person name="Kim J.H."/>
            <person name="Chi W.-J."/>
        </authorList>
    </citation>
    <scope>NUCLEOTIDE SEQUENCE [LARGE SCALE GENOMIC DNA]</scope>
    <source>
        <strain evidence="1 2">DOK1-4</strain>
    </source>
</reference>